<name>A0A377KMD7_9ENTE</name>
<evidence type="ECO:0000313" key="6">
    <source>
        <dbReference type="Proteomes" id="UP000254070"/>
    </source>
</evidence>
<dbReference type="GO" id="GO:0070205">
    <property type="term" value="F:2-succinyl-6-hydroxy-2,4-cyclohexadiene-1-carboxylate synthase activity"/>
    <property type="evidence" value="ECO:0007669"/>
    <property type="project" value="UniProtKB-UniRule"/>
</dbReference>
<comment type="pathway">
    <text evidence="3">Quinol/quinone metabolism; menaquinone biosynthesis.</text>
</comment>
<dbReference type="EMBL" id="UGIF01000002">
    <property type="protein sequence ID" value="STP30266.1"/>
    <property type="molecule type" value="Genomic_DNA"/>
</dbReference>
<keyword evidence="2 3" id="KW-0456">Lyase</keyword>
<protein>
    <recommendedName>
        <fullName evidence="3">Putative 2-succinyl-6-hydroxy-2,4-cyclohexadiene-1-carboxylate synthase</fullName>
        <shortName evidence="3">SHCHC synthase</shortName>
        <ecNumber evidence="3">4.2.99.20</ecNumber>
    </recommendedName>
</protein>
<dbReference type="Proteomes" id="UP000254070">
    <property type="component" value="Unassembled WGS sequence"/>
</dbReference>
<accession>A0A377KMD7</accession>
<comment type="function">
    <text evidence="3">Catalyzes a proton abstraction reaction that results in 2,5-elimination of pyruvate from 2-succinyl-5-enolpyruvyl-6-hydroxy-3-cyclohexene-1-carboxylate (SEPHCHC) and the formation of 2-succinyl-6-hydroxy-2,4-cyclohexadiene-1-carboxylate (SHCHC).</text>
</comment>
<dbReference type="InterPro" id="IPR022485">
    <property type="entry name" value="SHCHC_synthase_MenH"/>
</dbReference>
<evidence type="ECO:0000256" key="3">
    <source>
        <dbReference type="HAMAP-Rule" id="MF_01660"/>
    </source>
</evidence>
<comment type="catalytic activity">
    <reaction evidence="3">
        <text>5-enolpyruvoyl-6-hydroxy-2-succinyl-cyclohex-3-ene-1-carboxylate = (1R,6R)-6-hydroxy-2-succinyl-cyclohexa-2,4-diene-1-carboxylate + pyruvate</text>
        <dbReference type="Rhea" id="RHEA:25597"/>
        <dbReference type="ChEBI" id="CHEBI:15361"/>
        <dbReference type="ChEBI" id="CHEBI:58689"/>
        <dbReference type="ChEBI" id="CHEBI:58818"/>
        <dbReference type="EC" id="4.2.99.20"/>
    </reaction>
</comment>
<dbReference type="Pfam" id="PF00561">
    <property type="entry name" value="Abhydrolase_1"/>
    <property type="match status" value="1"/>
</dbReference>
<sequence>MVRKMRTEKMTVNGVDYAYSKLNQWKPDQPVLVCLHGFTGTMATFTFSMPSFNLLGIDLIGHGKTDVFVHPYRYQLSSLVVDLSQLVKKLQIDSFYLLGYSMGARTALAWTIEQPEGILGVVLESGTPGIETASLKRQRQKKDNRLAQNIMTAPLSHFVEHWTALPLFESQKHLPLSVRKKIEKERMGQKRFGLAMSLWYMGTGKQKNYWPFLPDLQVPVLFLAGEYDWKFREIGRKLVTKNDRFEFVVVQESGHCIHIEQPSLFESVMSDWLEERKNEN</sequence>
<dbReference type="HAMAP" id="MF_01660">
    <property type="entry name" value="MenH"/>
    <property type="match status" value="1"/>
</dbReference>
<dbReference type="EC" id="4.2.99.20" evidence="3"/>
<evidence type="ECO:0000256" key="1">
    <source>
        <dbReference type="ARBA" id="ARBA00022428"/>
    </source>
</evidence>
<reference evidence="5 6" key="1">
    <citation type="submission" date="2018-06" db="EMBL/GenBank/DDBJ databases">
        <authorList>
            <consortium name="Pathogen Informatics"/>
            <person name="Doyle S."/>
        </authorList>
    </citation>
    <scope>NUCLEOTIDE SEQUENCE [LARGE SCALE GENOMIC DNA]</scope>
    <source>
        <strain evidence="5 6">NCTC8129</strain>
    </source>
</reference>
<comment type="subunit">
    <text evidence="3">Monomer.</text>
</comment>
<evidence type="ECO:0000256" key="2">
    <source>
        <dbReference type="ARBA" id="ARBA00023239"/>
    </source>
</evidence>
<dbReference type="AlphaFoldDB" id="A0A377KMD7"/>
<proteinExistence type="inferred from homology"/>
<feature type="domain" description="AB hydrolase-1" evidence="4">
    <location>
        <begin position="30"/>
        <end position="262"/>
    </location>
</feature>
<dbReference type="SUPFAM" id="SSF53474">
    <property type="entry name" value="alpha/beta-Hydrolases"/>
    <property type="match status" value="1"/>
</dbReference>
<comment type="pathway">
    <text evidence="3">Quinol/quinone metabolism; 1,4-dihydroxy-2-naphthoate biosynthesis; 1,4-dihydroxy-2-naphthoate from chorismate: step 3/7.</text>
</comment>
<dbReference type="InterPro" id="IPR029058">
    <property type="entry name" value="AB_hydrolase_fold"/>
</dbReference>
<dbReference type="PANTHER" id="PTHR42916:SF1">
    <property type="entry name" value="PROTEIN PHYLLO, CHLOROPLASTIC"/>
    <property type="match status" value="1"/>
</dbReference>
<dbReference type="Gene3D" id="3.40.50.1820">
    <property type="entry name" value="alpha/beta hydrolase"/>
    <property type="match status" value="1"/>
</dbReference>
<evidence type="ECO:0000259" key="4">
    <source>
        <dbReference type="Pfam" id="PF00561"/>
    </source>
</evidence>
<organism evidence="5 6">
    <name type="scientific">Enterococcus durans</name>
    <dbReference type="NCBI Taxonomy" id="53345"/>
    <lineage>
        <taxon>Bacteria</taxon>
        <taxon>Bacillati</taxon>
        <taxon>Bacillota</taxon>
        <taxon>Bacilli</taxon>
        <taxon>Lactobacillales</taxon>
        <taxon>Enterococcaceae</taxon>
        <taxon>Enterococcus</taxon>
    </lineage>
</organism>
<dbReference type="UniPathway" id="UPA01057">
    <property type="reaction ID" value="UER00900"/>
</dbReference>
<dbReference type="UniPathway" id="UPA00079"/>
<gene>
    <name evidence="3 5" type="primary">menH</name>
    <name evidence="5" type="ORF">NCTC8129_02506</name>
</gene>
<dbReference type="NCBIfam" id="TIGR03695">
    <property type="entry name" value="menH_SHCHC"/>
    <property type="match status" value="1"/>
</dbReference>
<dbReference type="GO" id="GO:0009234">
    <property type="term" value="P:menaquinone biosynthetic process"/>
    <property type="evidence" value="ECO:0007669"/>
    <property type="project" value="UniProtKB-UniRule"/>
</dbReference>
<evidence type="ECO:0000313" key="5">
    <source>
        <dbReference type="EMBL" id="STP30266.1"/>
    </source>
</evidence>
<dbReference type="PANTHER" id="PTHR42916">
    <property type="entry name" value="2-SUCCINYL-5-ENOLPYRUVYL-6-HYDROXY-3-CYCLOHEXENE-1-CARBOXYLATE SYNTHASE"/>
    <property type="match status" value="1"/>
</dbReference>
<dbReference type="InterPro" id="IPR000073">
    <property type="entry name" value="AB_hydrolase_1"/>
</dbReference>
<comment type="similarity">
    <text evidence="3">Belongs to the AB hydrolase superfamily. MenH family.</text>
</comment>
<keyword evidence="1 3" id="KW-0474">Menaquinone biosynthesis</keyword>